<proteinExistence type="predicted"/>
<gene>
    <name evidence="6" type="ORF">DFR29_11972</name>
</gene>
<evidence type="ECO:0000313" key="7">
    <source>
        <dbReference type="Proteomes" id="UP000295293"/>
    </source>
</evidence>
<protein>
    <submittedName>
        <fullName evidence="6">Uncharacterized protein DUF1232</fullName>
    </submittedName>
</protein>
<evidence type="ECO:0000259" key="5">
    <source>
        <dbReference type="Pfam" id="PF06803"/>
    </source>
</evidence>
<evidence type="ECO:0000256" key="1">
    <source>
        <dbReference type="ARBA" id="ARBA00004127"/>
    </source>
</evidence>
<dbReference type="RefSeq" id="WP_133821285.1">
    <property type="nucleotide sequence ID" value="NZ_SNZH01000019.1"/>
</dbReference>
<dbReference type="EMBL" id="SNZH01000019">
    <property type="protein sequence ID" value="TDR38744.1"/>
    <property type="molecule type" value="Genomic_DNA"/>
</dbReference>
<dbReference type="InterPro" id="IPR010652">
    <property type="entry name" value="DUF1232"/>
</dbReference>
<keyword evidence="4" id="KW-0472">Membrane</keyword>
<dbReference type="Pfam" id="PF06803">
    <property type="entry name" value="DUF1232"/>
    <property type="match status" value="1"/>
</dbReference>
<accession>A0A4R6YMP6</accession>
<name>A0A4R6YMP6_9GAMM</name>
<dbReference type="Proteomes" id="UP000295293">
    <property type="component" value="Unassembled WGS sequence"/>
</dbReference>
<dbReference type="OrthoDB" id="9813247at2"/>
<evidence type="ECO:0000256" key="4">
    <source>
        <dbReference type="ARBA" id="ARBA00023136"/>
    </source>
</evidence>
<comment type="caution">
    <text evidence="6">The sequence shown here is derived from an EMBL/GenBank/DDBJ whole genome shotgun (WGS) entry which is preliminary data.</text>
</comment>
<evidence type="ECO:0000313" key="6">
    <source>
        <dbReference type="EMBL" id="TDR38744.1"/>
    </source>
</evidence>
<sequence length="186" mass="21327">MRITFVLEAEDIARFHAALARAERLADCMDECEVVDTAKEALNTLPLASAPRYVRQRLVCVQQMILMLEDEAWCLPGDERREVLRTLIYFADPEDLIPDEVAVIGLLDDAIMLELLLRRLRHVIDAYMDFCSYRRSLEETAVPAGRREFSVLLARRRDALRERMRRRIARVEAVRQLAGPEAGTGA</sequence>
<organism evidence="6 7">
    <name type="scientific">Tahibacter aquaticus</name>
    <dbReference type="NCBI Taxonomy" id="520092"/>
    <lineage>
        <taxon>Bacteria</taxon>
        <taxon>Pseudomonadati</taxon>
        <taxon>Pseudomonadota</taxon>
        <taxon>Gammaproteobacteria</taxon>
        <taxon>Lysobacterales</taxon>
        <taxon>Rhodanobacteraceae</taxon>
        <taxon>Tahibacter</taxon>
    </lineage>
</organism>
<reference evidence="6 7" key="1">
    <citation type="submission" date="2019-03" db="EMBL/GenBank/DDBJ databases">
        <title>Genomic Encyclopedia of Type Strains, Phase IV (KMG-IV): sequencing the most valuable type-strain genomes for metagenomic binning, comparative biology and taxonomic classification.</title>
        <authorList>
            <person name="Goeker M."/>
        </authorList>
    </citation>
    <scope>NUCLEOTIDE SEQUENCE [LARGE SCALE GENOMIC DNA]</scope>
    <source>
        <strain evidence="6 7">DSM 21667</strain>
    </source>
</reference>
<keyword evidence="3" id="KW-1133">Transmembrane helix</keyword>
<dbReference type="AlphaFoldDB" id="A0A4R6YMP6"/>
<evidence type="ECO:0000256" key="2">
    <source>
        <dbReference type="ARBA" id="ARBA00022692"/>
    </source>
</evidence>
<dbReference type="GO" id="GO:0012505">
    <property type="term" value="C:endomembrane system"/>
    <property type="evidence" value="ECO:0007669"/>
    <property type="project" value="UniProtKB-SubCell"/>
</dbReference>
<keyword evidence="2" id="KW-0812">Transmembrane</keyword>
<evidence type="ECO:0000256" key="3">
    <source>
        <dbReference type="ARBA" id="ARBA00022989"/>
    </source>
</evidence>
<comment type="subcellular location">
    <subcellularLocation>
        <location evidence="1">Endomembrane system</location>
        <topology evidence="1">Multi-pass membrane protein</topology>
    </subcellularLocation>
</comment>
<keyword evidence="7" id="KW-1185">Reference proteome</keyword>
<feature type="domain" description="DUF1232" evidence="5">
    <location>
        <begin position="86"/>
        <end position="113"/>
    </location>
</feature>